<dbReference type="SUPFAM" id="SSF52540">
    <property type="entry name" value="P-loop containing nucleoside triphosphate hydrolases"/>
    <property type="match status" value="1"/>
</dbReference>
<accession>A0ABR3J243</accession>
<evidence type="ECO:0000313" key="6">
    <source>
        <dbReference type="Proteomes" id="UP001556367"/>
    </source>
</evidence>
<dbReference type="Gene3D" id="3.40.50.300">
    <property type="entry name" value="P-loop containing nucleotide triphosphate hydrolases"/>
    <property type="match status" value="1"/>
</dbReference>
<dbReference type="EMBL" id="JASNQZ010000012">
    <property type="protein sequence ID" value="KAL0949225.1"/>
    <property type="molecule type" value="Genomic_DNA"/>
</dbReference>
<keyword evidence="2" id="KW-0547">Nucleotide-binding</keyword>
<sequence length="515" mass="57358">MVVTRSTQSIITSPILRHIARSRTHRSLVWQTATPHSTATYHRSNIAQNSSLASHSPLTSNPIESTLYSGTASTSPKQSEQPPRFDDDASTPLERYHSLVHSGALRGDEDQTRIIQKLQDLHDQLLSYDAPPVPSHSTSSNSLLSRLLPFTRSEPTPTGPPPGAPKGLYLYGDVGTGKTMLMDLFYQTLPSKMKRKRRVHFHAFMIDVHKRVHAAKIAMGFNGGDPILPVARDLASDACILCFDEFQVTDIADAMILRRLLEHLLNYGVVMVMTSNRHPDELYKNGIQRSSFVPAIDLLKSQFKVTDLDSGTDYRRIPRQSSQVYFHPLNAYTYDSVNQIFESIAAADPDDPIILDRPLTIWGRRLLVPKSTSEVAWFDFDALCGQPLSAADYIEITRVFGTVFVAGIPKMGLGQKDLARRFITFIDACYESKTKLYVTSEVPVYQVFSDDTSENGAKPISDHMRSVMDDLGLPSQVVGSSSIFTGEEEVFAFARACSRLVQMGSKDWVELAGQR</sequence>
<proteinExistence type="inferred from homology"/>
<evidence type="ECO:0000256" key="3">
    <source>
        <dbReference type="ARBA" id="ARBA00022840"/>
    </source>
</evidence>
<dbReference type="NCBIfam" id="NF040713">
    <property type="entry name" value="ZapE"/>
    <property type="match status" value="1"/>
</dbReference>
<gene>
    <name evidence="5" type="ORF">HGRIS_009305</name>
</gene>
<feature type="region of interest" description="Disordered" evidence="4">
    <location>
        <begin position="51"/>
        <end position="91"/>
    </location>
</feature>
<keyword evidence="3" id="KW-0067">ATP-binding</keyword>
<dbReference type="PANTHER" id="PTHR12169:SF6">
    <property type="entry name" value="AFG1-LIKE ATPASE"/>
    <property type="match status" value="1"/>
</dbReference>
<protein>
    <recommendedName>
        <fullName evidence="7">AFG1-like ATPase</fullName>
    </recommendedName>
</protein>
<organism evidence="5 6">
    <name type="scientific">Hohenbuehelia grisea</name>
    <dbReference type="NCBI Taxonomy" id="104357"/>
    <lineage>
        <taxon>Eukaryota</taxon>
        <taxon>Fungi</taxon>
        <taxon>Dikarya</taxon>
        <taxon>Basidiomycota</taxon>
        <taxon>Agaricomycotina</taxon>
        <taxon>Agaricomycetes</taxon>
        <taxon>Agaricomycetidae</taxon>
        <taxon>Agaricales</taxon>
        <taxon>Pleurotineae</taxon>
        <taxon>Pleurotaceae</taxon>
        <taxon>Hohenbuehelia</taxon>
    </lineage>
</organism>
<dbReference type="Pfam" id="PF03969">
    <property type="entry name" value="AFG1_ATPase"/>
    <property type="match status" value="1"/>
</dbReference>
<evidence type="ECO:0000313" key="5">
    <source>
        <dbReference type="EMBL" id="KAL0949225.1"/>
    </source>
</evidence>
<reference evidence="6" key="1">
    <citation type="submission" date="2024-06" db="EMBL/GenBank/DDBJ databases">
        <title>Multi-omics analyses provide insights into the biosynthesis of the anticancer antibiotic pleurotin in Hohenbuehelia grisea.</title>
        <authorList>
            <person name="Weaver J.A."/>
            <person name="Alberti F."/>
        </authorList>
    </citation>
    <scope>NUCLEOTIDE SEQUENCE [LARGE SCALE GENOMIC DNA]</scope>
    <source>
        <strain evidence="6">T-177</strain>
    </source>
</reference>
<feature type="compositionally biased region" description="Polar residues" evidence="4">
    <location>
        <begin position="51"/>
        <end position="81"/>
    </location>
</feature>
<dbReference type="PANTHER" id="PTHR12169">
    <property type="entry name" value="ATPASE N2B"/>
    <property type="match status" value="1"/>
</dbReference>
<dbReference type="InterPro" id="IPR005654">
    <property type="entry name" value="ATPase_AFG1-like"/>
</dbReference>
<comment type="similarity">
    <text evidence="1">Belongs to the AFG1 ATPase family.</text>
</comment>
<name>A0ABR3J243_9AGAR</name>
<evidence type="ECO:0000256" key="2">
    <source>
        <dbReference type="ARBA" id="ARBA00022741"/>
    </source>
</evidence>
<evidence type="ECO:0008006" key="7">
    <source>
        <dbReference type="Google" id="ProtNLM"/>
    </source>
</evidence>
<evidence type="ECO:0000256" key="1">
    <source>
        <dbReference type="ARBA" id="ARBA00010322"/>
    </source>
</evidence>
<keyword evidence="6" id="KW-1185">Reference proteome</keyword>
<comment type="caution">
    <text evidence="5">The sequence shown here is derived from an EMBL/GenBank/DDBJ whole genome shotgun (WGS) entry which is preliminary data.</text>
</comment>
<evidence type="ECO:0000256" key="4">
    <source>
        <dbReference type="SAM" id="MobiDB-lite"/>
    </source>
</evidence>
<dbReference type="Proteomes" id="UP001556367">
    <property type="component" value="Unassembled WGS sequence"/>
</dbReference>
<dbReference type="InterPro" id="IPR027417">
    <property type="entry name" value="P-loop_NTPase"/>
</dbReference>